<name>A0A921DS29_9BACT</name>
<dbReference type="InterPro" id="IPR002347">
    <property type="entry name" value="SDR_fam"/>
</dbReference>
<reference evidence="2" key="2">
    <citation type="submission" date="2021-09" db="EMBL/GenBank/DDBJ databases">
        <authorList>
            <person name="Gilroy R."/>
        </authorList>
    </citation>
    <scope>NUCLEOTIDE SEQUENCE</scope>
    <source>
        <strain evidence="2">ChiGjej2B2-19336</strain>
    </source>
</reference>
<dbReference type="EMBL" id="DYZA01000220">
    <property type="protein sequence ID" value="HJD98104.1"/>
    <property type="molecule type" value="Genomic_DNA"/>
</dbReference>
<dbReference type="InterPro" id="IPR050259">
    <property type="entry name" value="SDR"/>
</dbReference>
<proteinExistence type="inferred from homology"/>
<dbReference type="PANTHER" id="PTHR42879:SF2">
    <property type="entry name" value="3-OXOACYL-[ACYL-CARRIER-PROTEIN] REDUCTASE FABG"/>
    <property type="match status" value="1"/>
</dbReference>
<dbReference type="FunFam" id="3.40.50.720:FF:000084">
    <property type="entry name" value="Short-chain dehydrogenase reductase"/>
    <property type="match status" value="1"/>
</dbReference>
<evidence type="ECO:0000313" key="3">
    <source>
        <dbReference type="Proteomes" id="UP000698963"/>
    </source>
</evidence>
<comment type="similarity">
    <text evidence="1">Belongs to the short-chain dehydrogenases/reductases (SDR) family.</text>
</comment>
<evidence type="ECO:0000313" key="2">
    <source>
        <dbReference type="EMBL" id="HJD98104.1"/>
    </source>
</evidence>
<reference evidence="2" key="1">
    <citation type="journal article" date="2021" name="PeerJ">
        <title>Extensive microbial diversity within the chicken gut microbiome revealed by metagenomics and culture.</title>
        <authorList>
            <person name="Gilroy R."/>
            <person name="Ravi A."/>
            <person name="Getino M."/>
            <person name="Pursley I."/>
            <person name="Horton D.L."/>
            <person name="Alikhan N.F."/>
            <person name="Baker D."/>
            <person name="Gharbi K."/>
            <person name="Hall N."/>
            <person name="Watson M."/>
            <person name="Adriaenssens E.M."/>
            <person name="Foster-Nyarko E."/>
            <person name="Jarju S."/>
            <person name="Secka A."/>
            <person name="Antonio M."/>
            <person name="Oren A."/>
            <person name="Chaudhuri R.R."/>
            <person name="La Ragione R."/>
            <person name="Hildebrand F."/>
            <person name="Pallen M.J."/>
        </authorList>
    </citation>
    <scope>NUCLEOTIDE SEQUENCE</scope>
    <source>
        <strain evidence="2">ChiGjej2B2-19336</strain>
    </source>
</reference>
<dbReference type="SUPFAM" id="SSF51735">
    <property type="entry name" value="NAD(P)-binding Rossmann-fold domains"/>
    <property type="match status" value="1"/>
</dbReference>
<evidence type="ECO:0000256" key="1">
    <source>
        <dbReference type="ARBA" id="ARBA00006484"/>
    </source>
</evidence>
<dbReference type="CDD" id="cd05233">
    <property type="entry name" value="SDR_c"/>
    <property type="match status" value="1"/>
</dbReference>
<dbReference type="Gene3D" id="3.40.50.720">
    <property type="entry name" value="NAD(P)-binding Rossmann-like Domain"/>
    <property type="match status" value="1"/>
</dbReference>
<organism evidence="2 3">
    <name type="scientific">Mailhella massiliensis</name>
    <dbReference type="NCBI Taxonomy" id="1903261"/>
    <lineage>
        <taxon>Bacteria</taxon>
        <taxon>Pseudomonadati</taxon>
        <taxon>Thermodesulfobacteriota</taxon>
        <taxon>Desulfovibrionia</taxon>
        <taxon>Desulfovibrionales</taxon>
        <taxon>Desulfovibrionaceae</taxon>
        <taxon>Mailhella</taxon>
    </lineage>
</organism>
<dbReference type="InterPro" id="IPR036291">
    <property type="entry name" value="NAD(P)-bd_dom_sf"/>
</dbReference>
<gene>
    <name evidence="2" type="ORF">K8W16_10730</name>
</gene>
<comment type="caution">
    <text evidence="2">The sequence shown here is derived from an EMBL/GenBank/DDBJ whole genome shotgun (WGS) entry which is preliminary data.</text>
</comment>
<dbReference type="AlphaFoldDB" id="A0A921DS29"/>
<dbReference type="RefSeq" id="WP_304123547.1">
    <property type="nucleotide sequence ID" value="NZ_DYZA01000220.1"/>
</dbReference>
<dbReference type="PANTHER" id="PTHR42879">
    <property type="entry name" value="3-OXOACYL-(ACYL-CARRIER-PROTEIN) REDUCTASE"/>
    <property type="match status" value="1"/>
</dbReference>
<dbReference type="Proteomes" id="UP000698963">
    <property type="component" value="Unassembled WGS sequence"/>
</dbReference>
<accession>A0A921DS29</accession>
<sequence>MGRLKGQVAIVTGSTSGIGAAQAEALAREGAKVALTGRNRQRLDEEIEKIRSVGGEAIGMTFDMQDSAAIKSFYDMVMDAWGRVDILVTTHGIFDQRRGSLDATEQEFQNFMQINVISVFTLCNLVMPQMIRRGKGVIIATASVSGMRNTAMGGPRGSAGGGSMYTSSKHALVGYIRSLSALYAWQGVRANVICPGSVVTPFIQDSLDNDPDGYEKRVRVIPAGRLGMPEDVAKVTAFLAGDDAGFIHGAVIPVDGGRSNV</sequence>
<dbReference type="PRINTS" id="PR00080">
    <property type="entry name" value="SDRFAMILY"/>
</dbReference>
<dbReference type="PRINTS" id="PR00081">
    <property type="entry name" value="GDHRDH"/>
</dbReference>
<dbReference type="Pfam" id="PF13561">
    <property type="entry name" value="adh_short_C2"/>
    <property type="match status" value="1"/>
</dbReference>
<protein>
    <submittedName>
        <fullName evidence="2">SDR family oxidoreductase</fullName>
    </submittedName>
</protein>